<dbReference type="EMBL" id="CAJVPS010000618">
    <property type="protein sequence ID" value="CAG8498709.1"/>
    <property type="molecule type" value="Genomic_DNA"/>
</dbReference>
<dbReference type="InterPro" id="IPR011990">
    <property type="entry name" value="TPR-like_helical_dom_sf"/>
</dbReference>
<dbReference type="Gene3D" id="1.25.40.10">
    <property type="entry name" value="Tetratricopeptide repeat domain"/>
    <property type="match status" value="2"/>
</dbReference>
<dbReference type="Pfam" id="PF08238">
    <property type="entry name" value="Sel1"/>
    <property type="match status" value="3"/>
</dbReference>
<dbReference type="Proteomes" id="UP000789508">
    <property type="component" value="Unassembled WGS sequence"/>
</dbReference>
<keyword evidence="3" id="KW-1185">Reference proteome</keyword>
<name>A0A9N8ZKE6_9GLOM</name>
<accession>A0A9N8ZKE6</accession>
<dbReference type="OrthoDB" id="2384430at2759"/>
<evidence type="ECO:0000313" key="2">
    <source>
        <dbReference type="EMBL" id="CAG8498709.1"/>
    </source>
</evidence>
<organism evidence="2 3">
    <name type="scientific">Ambispora leptoticha</name>
    <dbReference type="NCBI Taxonomy" id="144679"/>
    <lineage>
        <taxon>Eukaryota</taxon>
        <taxon>Fungi</taxon>
        <taxon>Fungi incertae sedis</taxon>
        <taxon>Mucoromycota</taxon>
        <taxon>Glomeromycotina</taxon>
        <taxon>Glomeromycetes</taxon>
        <taxon>Archaeosporales</taxon>
        <taxon>Ambisporaceae</taxon>
        <taxon>Ambispora</taxon>
    </lineage>
</organism>
<evidence type="ECO:0000313" key="3">
    <source>
        <dbReference type="Proteomes" id="UP000789508"/>
    </source>
</evidence>
<comment type="caution">
    <text evidence="2">The sequence shown here is derived from an EMBL/GenBank/DDBJ whole genome shotgun (WGS) entry which is preliminary data.</text>
</comment>
<proteinExistence type="inferred from homology"/>
<dbReference type="InterPro" id="IPR006597">
    <property type="entry name" value="Sel1-like"/>
</dbReference>
<gene>
    <name evidence="2" type="ORF">ALEPTO_LOCUS3373</name>
</gene>
<comment type="similarity">
    <text evidence="1">Belongs to the sel-1 family.</text>
</comment>
<dbReference type="PANTHER" id="PTHR11102:SF160">
    <property type="entry name" value="ERAD-ASSOCIATED E3 UBIQUITIN-PROTEIN LIGASE COMPONENT HRD3"/>
    <property type="match status" value="1"/>
</dbReference>
<reference evidence="2" key="1">
    <citation type="submission" date="2021-06" db="EMBL/GenBank/DDBJ databases">
        <authorList>
            <person name="Kallberg Y."/>
            <person name="Tangrot J."/>
            <person name="Rosling A."/>
        </authorList>
    </citation>
    <scope>NUCLEOTIDE SEQUENCE</scope>
    <source>
        <strain evidence="2">FL130A</strain>
    </source>
</reference>
<sequence length="215" mass="25115">MEILDSFHNNNKLNSIEEEDDEDDNYYDEKIAQEILMIFNNSNENWENDDVVVQNVKNWSKLKKISHSTLFKCIKNRSTNKKYACLLGFLYRWGIGTAQDQEKAFRWYKVSAEMGDSLGQNELGSCYDYADGTELGQCYSHGFGVKQDLRKGYYWLCRAAAAGNTMAQSLVADRQQYGMGTFRDIHEAIKWHRKVIQAMEQPEYPKLIWLFQQDL</sequence>
<dbReference type="InterPro" id="IPR050767">
    <property type="entry name" value="Sel1_AlgK"/>
</dbReference>
<evidence type="ECO:0000256" key="1">
    <source>
        <dbReference type="ARBA" id="ARBA00038101"/>
    </source>
</evidence>
<dbReference type="AlphaFoldDB" id="A0A9N8ZKE6"/>
<dbReference type="PANTHER" id="PTHR11102">
    <property type="entry name" value="SEL-1-LIKE PROTEIN"/>
    <property type="match status" value="1"/>
</dbReference>
<protein>
    <submittedName>
        <fullName evidence="2">6279_t:CDS:1</fullName>
    </submittedName>
</protein>
<dbReference type="SUPFAM" id="SSF81901">
    <property type="entry name" value="HCP-like"/>
    <property type="match status" value="1"/>
</dbReference>
<dbReference type="SMART" id="SM00671">
    <property type="entry name" value="SEL1"/>
    <property type="match status" value="3"/>
</dbReference>